<reference evidence="1" key="1">
    <citation type="submission" date="2020-10" db="EMBL/GenBank/DDBJ databases">
        <title>Phylogeny of dyella-like bacteria.</title>
        <authorList>
            <person name="Fu J."/>
        </authorList>
    </citation>
    <scope>NUCLEOTIDE SEQUENCE</scope>
    <source>
        <strain evidence="1">DHON07</strain>
    </source>
</reference>
<organism evidence="1 2">
    <name type="scientific">Dyella mobilis</name>
    <dbReference type="NCBI Taxonomy" id="1849582"/>
    <lineage>
        <taxon>Bacteria</taxon>
        <taxon>Pseudomonadati</taxon>
        <taxon>Pseudomonadota</taxon>
        <taxon>Gammaproteobacteria</taxon>
        <taxon>Lysobacterales</taxon>
        <taxon>Rhodanobacteraceae</taxon>
        <taxon>Dyella</taxon>
    </lineage>
</organism>
<accession>A0ABS2KKR4</accession>
<dbReference type="GO" id="GO:0004177">
    <property type="term" value="F:aminopeptidase activity"/>
    <property type="evidence" value="ECO:0007669"/>
    <property type="project" value="UniProtKB-KW"/>
</dbReference>
<keyword evidence="1" id="KW-0031">Aminopeptidase</keyword>
<sequence length="363" mass="41080">MTPSRTLLRIRLICWMVAAAVLGGCADLRYYAHVAHGESALLLQRRSVKKVIADPATDPKLAKRLSLSQEARQFASRQLDLPDNRSYTYYVPLHRPYVVWNVYATPRFSVDAVLQCFPIAGCVAYRGWFDESMAKVSAEKLQAKGDDVYVSGVPAYSTLGWFADPILSSMMRWDDDELVGTIFHELAHQLIYVKGDTGFNESYAMFVESQGLKTWHRSRGEPEGDDRDQLMDDGFTQLVLDLRDRLKKVYASGPGDAAMAADKAREIADFRVRYATWRDKNWPNDHRYDAWVARPINNATLLPFGLYDQWVQAFGELFAQSRGQWPEFYARVRALAGQPKQARDDSLRALMRASKGAASGSTE</sequence>
<dbReference type="RefSeq" id="WP_306482319.1">
    <property type="nucleotide sequence ID" value="NZ_BSOC01000001.1"/>
</dbReference>
<dbReference type="EMBL" id="JADIKF010000040">
    <property type="protein sequence ID" value="MBM7131754.1"/>
    <property type="molecule type" value="Genomic_DNA"/>
</dbReference>
<gene>
    <name evidence="1" type="ORF">ISS99_19700</name>
</gene>
<keyword evidence="1" id="KW-0378">Hydrolase</keyword>
<comment type="caution">
    <text evidence="1">The sequence shown here is derived from an EMBL/GenBank/DDBJ whole genome shotgun (WGS) entry which is preliminary data.</text>
</comment>
<evidence type="ECO:0000313" key="2">
    <source>
        <dbReference type="Proteomes" id="UP001430193"/>
    </source>
</evidence>
<dbReference type="PIRSF" id="PIRSF029285">
    <property type="entry name" value="Aminopept"/>
    <property type="match status" value="1"/>
</dbReference>
<evidence type="ECO:0000313" key="1">
    <source>
        <dbReference type="EMBL" id="MBM7131754.1"/>
    </source>
</evidence>
<proteinExistence type="predicted"/>
<keyword evidence="2" id="KW-1185">Reference proteome</keyword>
<dbReference type="Pfam" id="PF10023">
    <property type="entry name" value="Aminopep"/>
    <property type="match status" value="1"/>
</dbReference>
<dbReference type="PROSITE" id="PS51257">
    <property type="entry name" value="PROKAR_LIPOPROTEIN"/>
    <property type="match status" value="1"/>
</dbReference>
<dbReference type="InterPro" id="IPR014553">
    <property type="entry name" value="Aminopept"/>
</dbReference>
<protein>
    <submittedName>
        <fullName evidence="1">Aminopeptidase</fullName>
    </submittedName>
</protein>
<dbReference type="Proteomes" id="UP001430193">
    <property type="component" value="Unassembled WGS sequence"/>
</dbReference>
<keyword evidence="1" id="KW-0645">Protease</keyword>
<name>A0ABS2KKR4_9GAMM</name>